<dbReference type="PANTHER" id="PTHR11946">
    <property type="entry name" value="VALYL-TRNA SYNTHETASES"/>
    <property type="match status" value="1"/>
</dbReference>
<proteinExistence type="inferred from homology"/>
<dbReference type="GO" id="GO:0006438">
    <property type="term" value="P:valyl-tRNA aminoacylation"/>
    <property type="evidence" value="ECO:0007669"/>
    <property type="project" value="InterPro"/>
</dbReference>
<dbReference type="InterPro" id="IPR009008">
    <property type="entry name" value="Val/Leu/Ile-tRNA-synth_edit"/>
</dbReference>
<evidence type="ECO:0000256" key="9">
    <source>
        <dbReference type="ARBA" id="ARBA00022917"/>
    </source>
</evidence>
<evidence type="ECO:0000256" key="13">
    <source>
        <dbReference type="ARBA" id="ARBA00047552"/>
    </source>
</evidence>
<dbReference type="GO" id="GO:0004832">
    <property type="term" value="F:valine-tRNA ligase activity"/>
    <property type="evidence" value="ECO:0007669"/>
    <property type="project" value="UniProtKB-EC"/>
</dbReference>
<comment type="catalytic activity">
    <reaction evidence="13">
        <text>tRNA(Val) + L-valine + ATP = L-valyl-tRNA(Val) + AMP + diphosphate</text>
        <dbReference type="Rhea" id="RHEA:10704"/>
        <dbReference type="Rhea" id="RHEA-COMP:9672"/>
        <dbReference type="Rhea" id="RHEA-COMP:9708"/>
        <dbReference type="ChEBI" id="CHEBI:30616"/>
        <dbReference type="ChEBI" id="CHEBI:33019"/>
        <dbReference type="ChEBI" id="CHEBI:57762"/>
        <dbReference type="ChEBI" id="CHEBI:78442"/>
        <dbReference type="ChEBI" id="CHEBI:78537"/>
        <dbReference type="ChEBI" id="CHEBI:456215"/>
        <dbReference type="EC" id="6.1.1.9"/>
    </reaction>
</comment>
<dbReference type="SUPFAM" id="SSF50677">
    <property type="entry name" value="ValRS/IleRS/LeuRS editing domain"/>
    <property type="match status" value="1"/>
</dbReference>
<dbReference type="InterPro" id="IPR001412">
    <property type="entry name" value="aa-tRNA-synth_I_CS"/>
</dbReference>
<evidence type="ECO:0000256" key="3">
    <source>
        <dbReference type="ARBA" id="ARBA00005594"/>
    </source>
</evidence>
<dbReference type="GO" id="GO:0002161">
    <property type="term" value="F:aminoacyl-tRNA deacylase activity"/>
    <property type="evidence" value="ECO:0007669"/>
    <property type="project" value="InterPro"/>
</dbReference>
<dbReference type="Gene3D" id="1.10.730.10">
    <property type="entry name" value="Isoleucyl-tRNA Synthetase, Domain 1"/>
    <property type="match status" value="1"/>
</dbReference>
<dbReference type="FunFam" id="1.10.730.10:FF:000009">
    <property type="entry name" value="Valine--tRNA ligase, mitochondrial"/>
    <property type="match status" value="1"/>
</dbReference>
<organism evidence="18">
    <name type="scientific">Compsopogon caeruleus</name>
    <dbReference type="NCBI Taxonomy" id="31354"/>
    <lineage>
        <taxon>Eukaryota</taxon>
        <taxon>Rhodophyta</taxon>
        <taxon>Compsopogonophyceae</taxon>
        <taxon>Compsopogonales</taxon>
        <taxon>Compsopogonaceae</taxon>
        <taxon>Compsopogon</taxon>
    </lineage>
</organism>
<name>A0A7S1XDY9_9RHOD</name>
<dbReference type="Pfam" id="PF08264">
    <property type="entry name" value="Anticodon_1"/>
    <property type="match status" value="1"/>
</dbReference>
<dbReference type="Gene3D" id="3.40.50.620">
    <property type="entry name" value="HUPs"/>
    <property type="match status" value="2"/>
</dbReference>
<sequence length="1081" mass="123291">MEDGVGGPTVEEFLTMSEEQRAGLPKARQKKLAKLAEVLRRKQAKEAAVSAEGSETSGVPSKRSQAKAQREKSAHAAMAPIDFVNTTPKGEFKDMTQPMVNAYHPKSVEAAWYEYWEAKGYFSVDVDSSRTHAGDQQFVMVIPPPNVTGSLHLGHTLMIAIQDTLTRWHRMSGRTALWLPGVDHAGIGTQSVVEKDIWKREKRTRHDLGREEFINRVWAWKDEFGGRICNQVRRLGASVDWKREEFTMSDKLSRAVREAFVRLYDEGLIYRETRLVNWSCKLRSAISDIEVDYIDIQKRTMRKVPQHDTEVEFGVLTKFAYKVLDVTDDQELVVATTRLETMLGDVAVAVHPDDPRYKHLIGKKLKHPFVEREMEVIADGILVDMAFGTGAVKITPAHDPNDRECGRRHQLPDINVIDEDGSMSKNCGQFSGMMRYVARVEVERALDSLGLLRGKQENPMRLAICSKSDDVIEPLLRPQWYVRCGDMGKAAAEVVRNGELKIFPEDFKDTWYYWTENLRDWCISRQLWWGHRIPAYRAVHRQSGEASWVVGRTDEEAMARACREWNTFPENISLEQDDDVLDTWFSSGLFPFSTFGWPDEEHPDFRNFYPNSILETGHDIIFFWVARMVILGMKLTGKLPFHTVYLHAMVRDKTGRKMSKSLGNVIDPLEIIQGCSLDNLLDKLSQGNLDPTEIQKAGDSHKADFPEGIPECGADALRYGLLAYTLQERDMNLDVSRVVAYRNFCNKLWNATRFALLNLGPDFSFSVDYFRSQLHAARTIDRWIISQLNETCKGVDCNLKEFRFADTVGLTHNFWLHDLCDVYLEASKPIMRDGDHDSMMIAKHCLYYCLHVGLRLLHPMMPFVTEELFQRLPNRRSHDPVESICISPFPTWESRFVDDEACQRVERLMRITRCVRSTRASYKLPPRATPKVYILCRTEATLEHVEDMTPEIATLANLSLAKPLSISAKDEVPPGSAASVVDDDIEVHVSLQGMVDIPSELAKLRSSVAEREILLANYVRQTQVPDYETKVPAQVRQKTGDQILRVSQEMEVLQELVERFQGLLLSSGLDRGLENALPDPS</sequence>
<dbReference type="Pfam" id="PF00133">
    <property type="entry name" value="tRNA-synt_1"/>
    <property type="match status" value="1"/>
</dbReference>
<dbReference type="FunFam" id="3.40.50.620:FF:000020">
    <property type="entry name" value="Valine--tRNA ligase, mitochondrial"/>
    <property type="match status" value="1"/>
</dbReference>
<evidence type="ECO:0000256" key="10">
    <source>
        <dbReference type="ARBA" id="ARBA00023146"/>
    </source>
</evidence>
<dbReference type="CDD" id="cd07962">
    <property type="entry name" value="Anticodon_Ia_Val"/>
    <property type="match status" value="1"/>
</dbReference>
<dbReference type="HAMAP" id="MF_02004">
    <property type="entry name" value="Val_tRNA_synth_type1"/>
    <property type="match status" value="1"/>
</dbReference>
<evidence type="ECO:0000256" key="8">
    <source>
        <dbReference type="ARBA" id="ARBA00022840"/>
    </source>
</evidence>
<evidence type="ECO:0000256" key="15">
    <source>
        <dbReference type="SAM" id="MobiDB-lite"/>
    </source>
</evidence>
<evidence type="ECO:0000313" key="18">
    <source>
        <dbReference type="EMBL" id="CAD9233301.1"/>
    </source>
</evidence>
<evidence type="ECO:0000256" key="7">
    <source>
        <dbReference type="ARBA" id="ARBA00022741"/>
    </source>
</evidence>
<evidence type="ECO:0000256" key="5">
    <source>
        <dbReference type="ARBA" id="ARBA00022490"/>
    </source>
</evidence>
<evidence type="ECO:0000256" key="6">
    <source>
        <dbReference type="ARBA" id="ARBA00022598"/>
    </source>
</evidence>
<dbReference type="NCBIfam" id="NF004349">
    <property type="entry name" value="PRK05729.1"/>
    <property type="match status" value="1"/>
</dbReference>
<feature type="compositionally biased region" description="Polar residues" evidence="15">
    <location>
        <begin position="53"/>
        <end position="67"/>
    </location>
</feature>
<dbReference type="CDD" id="cd00817">
    <property type="entry name" value="ValRS_core"/>
    <property type="match status" value="1"/>
</dbReference>
<keyword evidence="10 14" id="KW-0030">Aminoacyl-tRNA synthetase</keyword>
<accession>A0A7S1XDY9</accession>
<gene>
    <name evidence="18" type="ORF">CCAE0312_LOCUS5387</name>
</gene>
<evidence type="ECO:0000256" key="4">
    <source>
        <dbReference type="ARBA" id="ARBA00013169"/>
    </source>
</evidence>
<dbReference type="InterPro" id="IPR002303">
    <property type="entry name" value="Valyl-tRNA_ligase"/>
</dbReference>
<dbReference type="GO" id="GO:0005739">
    <property type="term" value="C:mitochondrion"/>
    <property type="evidence" value="ECO:0007669"/>
    <property type="project" value="UniProtKB-SubCell"/>
</dbReference>
<dbReference type="PROSITE" id="PS00178">
    <property type="entry name" value="AA_TRNA_LIGASE_I"/>
    <property type="match status" value="1"/>
</dbReference>
<evidence type="ECO:0000256" key="11">
    <source>
        <dbReference type="ARBA" id="ARBA00029936"/>
    </source>
</evidence>
<feature type="domain" description="Methionyl/Valyl/Leucyl/Isoleucyl-tRNA synthetase anticodon-binding" evidence="17">
    <location>
        <begin position="781"/>
        <end position="933"/>
    </location>
</feature>
<dbReference type="GO" id="GO:0005829">
    <property type="term" value="C:cytosol"/>
    <property type="evidence" value="ECO:0007669"/>
    <property type="project" value="TreeGrafter"/>
</dbReference>
<comment type="subcellular location">
    <subcellularLocation>
        <location evidence="2">Cytoplasm</location>
    </subcellularLocation>
    <subcellularLocation>
        <location evidence="1">Mitochondrion</location>
    </subcellularLocation>
</comment>
<dbReference type="PRINTS" id="PR00986">
    <property type="entry name" value="TRNASYNTHVAL"/>
</dbReference>
<dbReference type="GO" id="GO:0005524">
    <property type="term" value="F:ATP binding"/>
    <property type="evidence" value="ECO:0007669"/>
    <property type="project" value="UniProtKB-KW"/>
</dbReference>
<keyword evidence="8 14" id="KW-0067">ATP-binding</keyword>
<dbReference type="InterPro" id="IPR002300">
    <property type="entry name" value="aa-tRNA-synth_Ia"/>
</dbReference>
<dbReference type="Gene3D" id="3.90.740.10">
    <property type="entry name" value="Valyl/Leucyl/Isoleucyl-tRNA synthetase, editing domain"/>
    <property type="match status" value="1"/>
</dbReference>
<keyword evidence="9 14" id="KW-0648">Protein biosynthesis</keyword>
<evidence type="ECO:0000256" key="1">
    <source>
        <dbReference type="ARBA" id="ARBA00004173"/>
    </source>
</evidence>
<feature type="domain" description="Aminoacyl-tRNA synthetase class Ia" evidence="16">
    <location>
        <begin position="112"/>
        <end position="734"/>
    </location>
</feature>
<keyword evidence="7 14" id="KW-0547">Nucleotide-binding</keyword>
<evidence type="ECO:0000256" key="14">
    <source>
        <dbReference type="RuleBase" id="RU363035"/>
    </source>
</evidence>
<dbReference type="SUPFAM" id="SSF52374">
    <property type="entry name" value="Nucleotidylyl transferase"/>
    <property type="match status" value="1"/>
</dbReference>
<dbReference type="InterPro" id="IPR033705">
    <property type="entry name" value="Anticodon_Ia_Val"/>
</dbReference>
<feature type="region of interest" description="Disordered" evidence="15">
    <location>
        <begin position="43"/>
        <end position="75"/>
    </location>
</feature>
<dbReference type="InterPro" id="IPR013155">
    <property type="entry name" value="M/V/L/I-tRNA-synth_anticd-bd"/>
</dbReference>
<reference evidence="18" key="1">
    <citation type="submission" date="2021-01" db="EMBL/GenBank/DDBJ databases">
        <authorList>
            <person name="Corre E."/>
            <person name="Pelletier E."/>
            <person name="Niang G."/>
            <person name="Scheremetjew M."/>
            <person name="Finn R."/>
            <person name="Kale V."/>
            <person name="Holt S."/>
            <person name="Cochrane G."/>
            <person name="Meng A."/>
            <person name="Brown T."/>
            <person name="Cohen L."/>
        </authorList>
    </citation>
    <scope>NUCLEOTIDE SEQUENCE</scope>
    <source>
        <strain evidence="18">SAG 36.94</strain>
    </source>
</reference>
<feature type="region of interest" description="Disordered" evidence="15">
    <location>
        <begin position="1"/>
        <end position="27"/>
    </location>
</feature>
<evidence type="ECO:0000259" key="17">
    <source>
        <dbReference type="Pfam" id="PF08264"/>
    </source>
</evidence>
<dbReference type="FunFam" id="3.90.740.10:FF:000005">
    <property type="entry name" value="Valine--tRNA ligase, mitochondrial"/>
    <property type="match status" value="1"/>
</dbReference>
<evidence type="ECO:0000256" key="2">
    <source>
        <dbReference type="ARBA" id="ARBA00004496"/>
    </source>
</evidence>
<dbReference type="PANTHER" id="PTHR11946:SF109">
    <property type="entry name" value="VALINE--TRNA LIGASE"/>
    <property type="match status" value="1"/>
</dbReference>
<comment type="similarity">
    <text evidence="3 14">Belongs to the class-I aminoacyl-tRNA synthetase family.</text>
</comment>
<keyword evidence="5" id="KW-0963">Cytoplasm</keyword>
<dbReference type="SUPFAM" id="SSF47323">
    <property type="entry name" value="Anticodon-binding domain of a subclass of class I aminoacyl-tRNA synthetases"/>
    <property type="match status" value="1"/>
</dbReference>
<dbReference type="FunFam" id="3.40.50.620:FF:000078">
    <property type="entry name" value="Valine--tRNA ligase, mitochondrial"/>
    <property type="match status" value="1"/>
</dbReference>
<dbReference type="AlphaFoldDB" id="A0A7S1XDY9"/>
<evidence type="ECO:0000256" key="12">
    <source>
        <dbReference type="ARBA" id="ARBA00040837"/>
    </source>
</evidence>
<dbReference type="NCBIfam" id="TIGR00422">
    <property type="entry name" value="valS"/>
    <property type="match status" value="1"/>
</dbReference>
<dbReference type="EC" id="6.1.1.9" evidence="4"/>
<dbReference type="InterPro" id="IPR014729">
    <property type="entry name" value="Rossmann-like_a/b/a_fold"/>
</dbReference>
<evidence type="ECO:0000259" key="16">
    <source>
        <dbReference type="Pfam" id="PF00133"/>
    </source>
</evidence>
<dbReference type="EMBL" id="HBGH01009649">
    <property type="protein sequence ID" value="CAD9233301.1"/>
    <property type="molecule type" value="Transcribed_RNA"/>
</dbReference>
<protein>
    <recommendedName>
        <fullName evidence="12">Valine--tRNA ligase, mitochondrial</fullName>
        <ecNumber evidence="4">6.1.1.9</ecNumber>
    </recommendedName>
    <alternativeName>
        <fullName evidence="11">Valyl-tRNA synthetase</fullName>
    </alternativeName>
</protein>
<keyword evidence="6 14" id="KW-0436">Ligase</keyword>
<dbReference type="InterPro" id="IPR009080">
    <property type="entry name" value="tRNAsynth_Ia_anticodon-bd"/>
</dbReference>